<proteinExistence type="predicted"/>
<feature type="region of interest" description="Disordered" evidence="1">
    <location>
        <begin position="1"/>
        <end position="41"/>
    </location>
</feature>
<accession>B9SNY9</accession>
<sequence length="83" mass="8831">MGDRVGVSDSEGATCIDDVEGDRAKNDDKVGGGGRDNGGGACNPRRLALAYLALGHFSLVRVAPARLYLVLRVYTYSSVHTNY</sequence>
<evidence type="ECO:0000313" key="2">
    <source>
        <dbReference type="EMBL" id="EEF34667.1"/>
    </source>
</evidence>
<reference evidence="3" key="1">
    <citation type="journal article" date="2010" name="Nat. Biotechnol.">
        <title>Draft genome sequence of the oilseed species Ricinus communis.</title>
        <authorList>
            <person name="Chan A.P."/>
            <person name="Crabtree J."/>
            <person name="Zhao Q."/>
            <person name="Lorenzi H."/>
            <person name="Orvis J."/>
            <person name="Puiu D."/>
            <person name="Melake-Berhan A."/>
            <person name="Jones K.M."/>
            <person name="Redman J."/>
            <person name="Chen G."/>
            <person name="Cahoon E.B."/>
            <person name="Gedil M."/>
            <person name="Stanke M."/>
            <person name="Haas B.J."/>
            <person name="Wortman J.R."/>
            <person name="Fraser-Liggett C.M."/>
            <person name="Ravel J."/>
            <person name="Rabinowicz P.D."/>
        </authorList>
    </citation>
    <scope>NUCLEOTIDE SEQUENCE [LARGE SCALE GENOMIC DNA]</scope>
    <source>
        <strain evidence="3">cv. Hale</strain>
    </source>
</reference>
<evidence type="ECO:0000256" key="1">
    <source>
        <dbReference type="SAM" id="MobiDB-lite"/>
    </source>
</evidence>
<dbReference type="EMBL" id="EQ974055">
    <property type="protein sequence ID" value="EEF34667.1"/>
    <property type="molecule type" value="Genomic_DNA"/>
</dbReference>
<dbReference type="Proteomes" id="UP000008311">
    <property type="component" value="Unassembled WGS sequence"/>
</dbReference>
<gene>
    <name evidence="2" type="ORF">RCOM_0440270</name>
</gene>
<feature type="compositionally biased region" description="Gly residues" evidence="1">
    <location>
        <begin position="31"/>
        <end position="41"/>
    </location>
</feature>
<dbReference type="AlphaFoldDB" id="B9SNY9"/>
<name>B9SNY9_RICCO</name>
<organism evidence="2 3">
    <name type="scientific">Ricinus communis</name>
    <name type="common">Castor bean</name>
    <dbReference type="NCBI Taxonomy" id="3988"/>
    <lineage>
        <taxon>Eukaryota</taxon>
        <taxon>Viridiplantae</taxon>
        <taxon>Streptophyta</taxon>
        <taxon>Embryophyta</taxon>
        <taxon>Tracheophyta</taxon>
        <taxon>Spermatophyta</taxon>
        <taxon>Magnoliopsida</taxon>
        <taxon>eudicotyledons</taxon>
        <taxon>Gunneridae</taxon>
        <taxon>Pentapetalae</taxon>
        <taxon>rosids</taxon>
        <taxon>fabids</taxon>
        <taxon>Malpighiales</taxon>
        <taxon>Euphorbiaceae</taxon>
        <taxon>Acalyphoideae</taxon>
        <taxon>Acalypheae</taxon>
        <taxon>Ricinus</taxon>
    </lineage>
</organism>
<keyword evidence="3" id="KW-1185">Reference proteome</keyword>
<evidence type="ECO:0000313" key="3">
    <source>
        <dbReference type="Proteomes" id="UP000008311"/>
    </source>
</evidence>
<feature type="compositionally biased region" description="Basic and acidic residues" evidence="1">
    <location>
        <begin position="21"/>
        <end position="30"/>
    </location>
</feature>
<protein>
    <submittedName>
        <fullName evidence="2">Uncharacterized protein</fullName>
    </submittedName>
</protein>
<dbReference type="InParanoid" id="B9SNY9"/>